<dbReference type="Proteomes" id="UP000631114">
    <property type="component" value="Unassembled WGS sequence"/>
</dbReference>
<sequence length="390" mass="43335">MRGSLIQEIFRVVNEIHGTETKKNKEWQEKLPVVVLKAEEIIYSKANSEEEYLDPQTLWDRTNDAINTIIRREESTETGDLLQPCIEAALVLGCTVRRASRSQRNNHPRAYLTPITQEPTPVSSRVAVNITHGGSSLRPAHSVKPTFSSHIVGSPHTVDNKPTVTHTFPFPLENLSPSASNQVSFGIHPSANVGRVYPLYFGAHYQATDPQVVSHPPQGINSSEAVHGISQCQSIRRLTEKGFLQNFFMCDAVVNASNRDTEAEWRRSAENSPVIECDLSLRLGPLSVPCASEETGCAHEVVDIGSSSSQEWDKSCDQSPRTSKEFCFFPRDSADDPLESSSSKWSSKGRGEDHHGSSRKHKAPVSYLAESAHLSYHCKYSSDQFFGRMK</sequence>
<dbReference type="EMBL" id="JADFTS010000003">
    <property type="protein sequence ID" value="KAF9613455.1"/>
    <property type="molecule type" value="Genomic_DNA"/>
</dbReference>
<protein>
    <recommendedName>
        <fullName evidence="4">Histone acetyltransferase</fullName>
    </recommendedName>
</protein>
<comment type="caution">
    <text evidence="2">The sequence shown here is derived from an EMBL/GenBank/DDBJ whole genome shotgun (WGS) entry which is preliminary data.</text>
</comment>
<organism evidence="2 3">
    <name type="scientific">Coptis chinensis</name>
    <dbReference type="NCBI Taxonomy" id="261450"/>
    <lineage>
        <taxon>Eukaryota</taxon>
        <taxon>Viridiplantae</taxon>
        <taxon>Streptophyta</taxon>
        <taxon>Embryophyta</taxon>
        <taxon>Tracheophyta</taxon>
        <taxon>Spermatophyta</taxon>
        <taxon>Magnoliopsida</taxon>
        <taxon>Ranunculales</taxon>
        <taxon>Ranunculaceae</taxon>
        <taxon>Coptidoideae</taxon>
        <taxon>Coptis</taxon>
    </lineage>
</organism>
<dbReference type="PANTHER" id="PTHR35300:SF4">
    <property type="entry name" value="HISTONE ACETYLTRANSFERASE"/>
    <property type="match status" value="1"/>
</dbReference>
<evidence type="ECO:0008006" key="4">
    <source>
        <dbReference type="Google" id="ProtNLM"/>
    </source>
</evidence>
<evidence type="ECO:0000313" key="3">
    <source>
        <dbReference type="Proteomes" id="UP000631114"/>
    </source>
</evidence>
<name>A0A835I8F5_9MAGN</name>
<accession>A0A835I8F5</accession>
<proteinExistence type="predicted"/>
<dbReference type="OrthoDB" id="1937968at2759"/>
<keyword evidence="3" id="KW-1185">Reference proteome</keyword>
<reference evidence="2 3" key="1">
    <citation type="submission" date="2020-10" db="EMBL/GenBank/DDBJ databases">
        <title>The Coptis chinensis genome and diversification of protoberbering-type alkaloids.</title>
        <authorList>
            <person name="Wang B."/>
            <person name="Shu S."/>
            <person name="Song C."/>
            <person name="Liu Y."/>
        </authorList>
    </citation>
    <scope>NUCLEOTIDE SEQUENCE [LARGE SCALE GENOMIC DNA]</scope>
    <source>
        <strain evidence="2">HL-2020</strain>
        <tissue evidence="2">Leaf</tissue>
    </source>
</reference>
<evidence type="ECO:0000313" key="2">
    <source>
        <dbReference type="EMBL" id="KAF9613455.1"/>
    </source>
</evidence>
<feature type="region of interest" description="Disordered" evidence="1">
    <location>
        <begin position="328"/>
        <end position="362"/>
    </location>
</feature>
<gene>
    <name evidence="2" type="ORF">IFM89_008302</name>
</gene>
<evidence type="ECO:0000256" key="1">
    <source>
        <dbReference type="SAM" id="MobiDB-lite"/>
    </source>
</evidence>
<dbReference type="PANTHER" id="PTHR35300">
    <property type="entry name" value="COACTIVATOR CBP, KIX DOMAIN-CONTAINING PROTEIN-RELATED"/>
    <property type="match status" value="1"/>
</dbReference>
<dbReference type="AlphaFoldDB" id="A0A835I8F5"/>